<sequence length="387" mass="45351">MKVLHLTYRIKKGELLSDYLIKLIENEKALSVKVEIATTKKEFSKMLLTFNPDIVHIHTCWNWHTSVCVHKALQSGCALLFSPYGELSPLTMKLEEPIRKKIRSTAYQRRIIQRSDAVLALSQQEENDIIQLGWNKRTDIVPSCLLNSSVSADVMAANIIQLYTKIIDTRYRRYMDKTEWQCLCALLHSGLQQDSSNKIIPSDCILTLRKLTPQQWRRIFICANDEFVRTYVDFGIERLQLVVPNINTAKILRYDPYMPKSENGLDNIKIETNNIFTKSRYENVLNEEEDTIKQIVTMVANAKELLKQKKFSLLHLSQLYCIIRFKDYDEDHLMIVLRRMHLLKFARRIIYILANYLYLEEGYIPFAPLNDKKVHSIIKSIINKNKY</sequence>
<evidence type="ECO:0000313" key="2">
    <source>
        <dbReference type="EMBL" id="SUC12513.1"/>
    </source>
</evidence>
<dbReference type="InterPro" id="IPR028098">
    <property type="entry name" value="Glyco_trans_4-like_N"/>
</dbReference>
<dbReference type="GO" id="GO:0016757">
    <property type="term" value="F:glycosyltransferase activity"/>
    <property type="evidence" value="ECO:0007669"/>
    <property type="project" value="UniProtKB-ARBA"/>
</dbReference>
<evidence type="ECO:0000313" key="3">
    <source>
        <dbReference type="Proteomes" id="UP000254235"/>
    </source>
</evidence>
<organism evidence="2 3">
    <name type="scientific">Prevotella pallens</name>
    <dbReference type="NCBI Taxonomy" id="60133"/>
    <lineage>
        <taxon>Bacteria</taxon>
        <taxon>Pseudomonadati</taxon>
        <taxon>Bacteroidota</taxon>
        <taxon>Bacteroidia</taxon>
        <taxon>Bacteroidales</taxon>
        <taxon>Prevotellaceae</taxon>
        <taxon>Prevotella</taxon>
    </lineage>
</organism>
<name>A0A379F251_9BACT</name>
<evidence type="ECO:0000259" key="1">
    <source>
        <dbReference type="Pfam" id="PF13579"/>
    </source>
</evidence>
<reference evidence="2 3" key="1">
    <citation type="submission" date="2018-06" db="EMBL/GenBank/DDBJ databases">
        <authorList>
            <consortium name="Pathogen Informatics"/>
            <person name="Doyle S."/>
        </authorList>
    </citation>
    <scope>NUCLEOTIDE SEQUENCE [LARGE SCALE GENOMIC DNA]</scope>
    <source>
        <strain evidence="2 3">NCTC13043</strain>
    </source>
</reference>
<dbReference type="AlphaFoldDB" id="A0A379F251"/>
<proteinExistence type="predicted"/>
<accession>A0A379F251</accession>
<protein>
    <recommendedName>
        <fullName evidence="1">Glycosyltransferase subfamily 4-like N-terminal domain-containing protein</fullName>
    </recommendedName>
</protein>
<gene>
    <name evidence="2" type="ORF">NCTC13043_01118</name>
</gene>
<dbReference type="Gene3D" id="3.40.50.2000">
    <property type="entry name" value="Glycogen Phosphorylase B"/>
    <property type="match status" value="1"/>
</dbReference>
<dbReference type="SUPFAM" id="SSF53756">
    <property type="entry name" value="UDP-Glycosyltransferase/glycogen phosphorylase"/>
    <property type="match status" value="1"/>
</dbReference>
<feature type="domain" description="Glycosyltransferase subfamily 4-like N-terminal" evidence="1">
    <location>
        <begin position="43"/>
        <end position="142"/>
    </location>
</feature>
<dbReference type="Pfam" id="PF13579">
    <property type="entry name" value="Glyco_trans_4_4"/>
    <property type="match status" value="1"/>
</dbReference>
<dbReference type="EMBL" id="UGTP01000001">
    <property type="protein sequence ID" value="SUC12513.1"/>
    <property type="molecule type" value="Genomic_DNA"/>
</dbReference>
<dbReference type="Proteomes" id="UP000254235">
    <property type="component" value="Unassembled WGS sequence"/>
</dbReference>
<dbReference type="RefSeq" id="WP_115083295.1">
    <property type="nucleotide sequence ID" value="NZ_JABZTQ010000013.1"/>
</dbReference>
<dbReference type="OrthoDB" id="9790710at2"/>
<dbReference type="GeneID" id="78570811"/>